<dbReference type="PANTHER" id="PTHR24379">
    <property type="entry name" value="KRAB AND ZINC FINGER DOMAIN-CONTAINING"/>
    <property type="match status" value="1"/>
</dbReference>
<dbReference type="InterPro" id="IPR036236">
    <property type="entry name" value="Znf_C2H2_sf"/>
</dbReference>
<accession>A0AAJ7UCF9</accession>
<feature type="domain" description="C2H2-type" evidence="9">
    <location>
        <begin position="558"/>
        <end position="585"/>
    </location>
</feature>
<dbReference type="Pfam" id="PF23573">
    <property type="entry name" value="zf-C2H2_PRDM15"/>
    <property type="match status" value="1"/>
</dbReference>
<evidence type="ECO:0000256" key="7">
    <source>
        <dbReference type="PROSITE-ProRule" id="PRU00042"/>
    </source>
</evidence>
<feature type="region of interest" description="Disordered" evidence="8">
    <location>
        <begin position="279"/>
        <end position="352"/>
    </location>
</feature>
<feature type="domain" description="C2H2-type" evidence="9">
    <location>
        <begin position="845"/>
        <end position="872"/>
    </location>
</feature>
<feature type="compositionally biased region" description="Low complexity" evidence="8">
    <location>
        <begin position="317"/>
        <end position="345"/>
    </location>
</feature>
<keyword evidence="5" id="KW-0862">Zinc</keyword>
<feature type="compositionally biased region" description="Low complexity" evidence="8">
    <location>
        <begin position="395"/>
        <end position="414"/>
    </location>
</feature>
<dbReference type="InterPro" id="IPR046341">
    <property type="entry name" value="SET_dom_sf"/>
</dbReference>
<reference evidence="12" key="1">
    <citation type="submission" date="2025-08" db="UniProtKB">
        <authorList>
            <consortium name="RefSeq"/>
        </authorList>
    </citation>
    <scope>IDENTIFICATION</scope>
    <source>
        <tissue evidence="12">Sperm</tissue>
    </source>
</reference>
<dbReference type="InterPro" id="IPR059126">
    <property type="entry name" value="zf-C2H2_PRDM15"/>
</dbReference>
<evidence type="ECO:0000256" key="2">
    <source>
        <dbReference type="ARBA" id="ARBA00022723"/>
    </source>
</evidence>
<feature type="domain" description="C2H2-type" evidence="9">
    <location>
        <begin position="789"/>
        <end position="816"/>
    </location>
</feature>
<evidence type="ECO:0000256" key="5">
    <source>
        <dbReference type="ARBA" id="ARBA00022833"/>
    </source>
</evidence>
<keyword evidence="3" id="KW-0677">Repeat</keyword>
<organism evidence="11 12">
    <name type="scientific">Petromyzon marinus</name>
    <name type="common">Sea lamprey</name>
    <dbReference type="NCBI Taxonomy" id="7757"/>
    <lineage>
        <taxon>Eukaryota</taxon>
        <taxon>Metazoa</taxon>
        <taxon>Chordata</taxon>
        <taxon>Craniata</taxon>
        <taxon>Vertebrata</taxon>
        <taxon>Cyclostomata</taxon>
        <taxon>Hyperoartia</taxon>
        <taxon>Petromyzontiformes</taxon>
        <taxon>Petromyzontidae</taxon>
        <taxon>Petromyzon</taxon>
    </lineage>
</organism>
<dbReference type="PROSITE" id="PS50280">
    <property type="entry name" value="SET"/>
    <property type="match status" value="1"/>
</dbReference>
<comment type="subcellular location">
    <subcellularLocation>
        <location evidence="1">Nucleus</location>
    </subcellularLocation>
</comment>
<feature type="compositionally biased region" description="Polar residues" evidence="8">
    <location>
        <begin position="284"/>
        <end position="295"/>
    </location>
</feature>
<dbReference type="GO" id="GO:0008270">
    <property type="term" value="F:zinc ion binding"/>
    <property type="evidence" value="ECO:0007669"/>
    <property type="project" value="UniProtKB-KW"/>
</dbReference>
<feature type="domain" description="C2H2-type" evidence="9">
    <location>
        <begin position="958"/>
        <end position="981"/>
    </location>
</feature>
<dbReference type="CTD" id="63977"/>
<keyword evidence="6" id="KW-0539">Nucleus</keyword>
<evidence type="ECO:0000259" key="10">
    <source>
        <dbReference type="PROSITE" id="PS50280"/>
    </source>
</evidence>
<evidence type="ECO:0000256" key="6">
    <source>
        <dbReference type="ARBA" id="ARBA00023242"/>
    </source>
</evidence>
<feature type="domain" description="C2H2-type" evidence="9">
    <location>
        <begin position="634"/>
        <end position="661"/>
    </location>
</feature>
<evidence type="ECO:0000256" key="8">
    <source>
        <dbReference type="SAM" id="MobiDB-lite"/>
    </source>
</evidence>
<evidence type="ECO:0000256" key="3">
    <source>
        <dbReference type="ARBA" id="ARBA00022737"/>
    </source>
</evidence>
<proteinExistence type="predicted"/>
<dbReference type="FunFam" id="3.30.160.60:FF:000640">
    <property type="entry name" value="PR domain zinc finger protein 15"/>
    <property type="match status" value="1"/>
</dbReference>
<dbReference type="Gene3D" id="2.170.270.10">
    <property type="entry name" value="SET domain"/>
    <property type="match status" value="1"/>
</dbReference>
<feature type="domain" description="C2H2-type" evidence="9">
    <location>
        <begin position="817"/>
        <end position="844"/>
    </location>
</feature>
<dbReference type="Gene3D" id="3.30.160.60">
    <property type="entry name" value="Classic Zinc Finger"/>
    <property type="match status" value="9"/>
</dbReference>
<dbReference type="FunFam" id="3.30.160.60:FF:000145">
    <property type="entry name" value="Zinc finger protein 574"/>
    <property type="match status" value="1"/>
</dbReference>
<feature type="region of interest" description="Disordered" evidence="8">
    <location>
        <begin position="613"/>
        <end position="633"/>
    </location>
</feature>
<feature type="domain" description="C2H2-type" evidence="9">
    <location>
        <begin position="585"/>
        <end position="612"/>
    </location>
</feature>
<feature type="domain" description="C2H2-type" evidence="9">
    <location>
        <begin position="252"/>
        <end position="279"/>
    </location>
</feature>
<keyword evidence="4 7" id="KW-0863">Zinc-finger</keyword>
<feature type="region of interest" description="Disordered" evidence="8">
    <location>
        <begin position="395"/>
        <end position="426"/>
    </location>
</feature>
<dbReference type="FunFam" id="3.30.160.60:FF:000065">
    <property type="entry name" value="B-cell CLL/lymphoma 6, member B"/>
    <property type="match status" value="1"/>
</dbReference>
<name>A0AAJ7UCF9_PETMA</name>
<evidence type="ECO:0000256" key="1">
    <source>
        <dbReference type="ARBA" id="ARBA00004123"/>
    </source>
</evidence>
<feature type="domain" description="C2H2-type" evidence="9">
    <location>
        <begin position="470"/>
        <end position="497"/>
    </location>
</feature>
<sequence length="1318" mass="145359">MGPHKKCDGSSQCSAPSVFDHQVTSLNDTTLKLTYREWWQPGIMAEPGPEDLELIWCDECGEYHDTECPERGPLQVITTATTRARATLPPSLEMRGCTRGGEGVFCRIALLKRTQFGPLEAPRTPHTPPPRADGVHTMPLKVFSKEGVVNLDMQDESLCNWMILVRPATQHHHQNLTAYQYNHDIYFTTSQDIPAGTELRVWYAAFYAKKMSMHTLRPRGQLCVLSAEAPAGGPSEVFTQTSVEEGEDKKVWRCQVCPALFEHAQQLTDHLVVHLNEAPAPANAGSSSHPNLQTPDPTPHMAPLTTTTPHPVPHSAPHPAHHTTPLPESQLLPQTTTHTTHQPPSHVLPPIMPQMLSYAPPAVAGPAGFGAESTSAAAAASASATSELDSVASTAFSGATGPGSGSSSASGTTRASRHRKAARPYGEEAYMGLRGYGELSASEKADGEGAAHTTLRRRFSRKGYRPQRVLQCEFCQKTFSNCSNFNRHVRSHGDKMFRCEECGKDFTRKESLKQHVSYKHSRPTVDIEFPHQCIGCHKAFKTEGALQFHNCQTDERTFQCGVCMKFFSTGSNLSKHRKKHGERRFACEVCHKGFYRRDVMLEHLRRHLERAKRWSKEDGDAETEGRNKYRKEPSPCPVCNKVFSCRSNMNKHLLTHGDKKYACEICGRRFYRVDVLRDHIHVHFKDIALMADGERDTFISQLGIQADEDGPPGDSHEDAPHKYNCKRCQLTFARGGEYLSHIMEIHKERGFCCDICGRRFALKATYHAHMVIHRDRLPESDPTVHKYIHPCELCGRIFNSSGNLERHRVIHTGEKTHGCDVCGKCFARKDMLKEHMRVHDNIREYLCAECGKGMKTKHALRHHMKLHKGIREFACEICGRAFSQKVNMLKHMRRHSGTKDYMCELCGKTFCERNSLEVHKLVHTVGKQFECTLCQRKFVTEYMLHKHEQLTHQRVEARACDACGAKVSTRASLTRHLKRKHPELVHIHFAQGQDLDNTPTITIVPTQLTTLQEEDEPAASSPGTKLEMHTTETTHQVVVTVTESIPDGSVTCEDGSMTCDNGGVGADEGDVACREVGVACGEAGVASAMVGVSLESAILATLDMVQRAGGSIHITPAHSITSSLGQSMASLEQPVTYTSSSGIVSLPGQNVTYTISPSSGAVTFTSAAGELPSPGHSTVLSPSPTLSCGVGHGEKIRSQGNSGTDMDDEEASVLACARHDADVLVLKHGGAGGVLSHNRTKVVLVHRDTDVHVLGQTGADVHVHAHGSADARSLSHGHEDPQELASTPWVTHGGEDDVVEDIDDVDHHGQHEHMEQDV</sequence>
<dbReference type="PANTHER" id="PTHR24379:SF125">
    <property type="entry name" value="C2H2-TYPE DOMAIN-CONTAINING PROTEIN"/>
    <property type="match status" value="1"/>
</dbReference>
<dbReference type="Proteomes" id="UP001318040">
    <property type="component" value="Chromosome 3"/>
</dbReference>
<dbReference type="KEGG" id="pmrn:116955320"/>
<dbReference type="PROSITE" id="PS00028">
    <property type="entry name" value="ZINC_FINGER_C2H2_1"/>
    <property type="match status" value="15"/>
</dbReference>
<feature type="domain" description="C2H2-type" evidence="9">
    <location>
        <begin position="901"/>
        <end position="928"/>
    </location>
</feature>
<feature type="domain" description="C2H2-type" evidence="9">
    <location>
        <begin position="751"/>
        <end position="778"/>
    </location>
</feature>
<dbReference type="FunFam" id="3.30.160.60:FF:000624">
    <property type="entry name" value="zinc finger protein 697"/>
    <property type="match status" value="1"/>
</dbReference>
<dbReference type="GeneID" id="116955320"/>
<evidence type="ECO:0000313" key="11">
    <source>
        <dbReference type="Proteomes" id="UP001318040"/>
    </source>
</evidence>
<feature type="domain" description="C2H2-type" evidence="9">
    <location>
        <begin position="873"/>
        <end position="900"/>
    </location>
</feature>
<evidence type="ECO:0000259" key="9">
    <source>
        <dbReference type="PROSITE" id="PS50157"/>
    </source>
</evidence>
<dbReference type="Pfam" id="PF12874">
    <property type="entry name" value="zf-met"/>
    <property type="match status" value="1"/>
</dbReference>
<feature type="domain" description="C2H2-type" evidence="9">
    <location>
        <begin position="497"/>
        <end position="525"/>
    </location>
</feature>
<gene>
    <name evidence="12" type="primary">LOC116955320</name>
</gene>
<evidence type="ECO:0000256" key="4">
    <source>
        <dbReference type="ARBA" id="ARBA00022771"/>
    </source>
</evidence>
<dbReference type="InterPro" id="IPR001214">
    <property type="entry name" value="SET_dom"/>
</dbReference>
<dbReference type="InterPro" id="IPR013087">
    <property type="entry name" value="Znf_C2H2_type"/>
</dbReference>
<feature type="region of interest" description="Disordered" evidence="8">
    <location>
        <begin position="1267"/>
        <end position="1296"/>
    </location>
</feature>
<protein>
    <submittedName>
        <fullName evidence="12">PR domain zinc finger protein 15-like isoform X1</fullName>
    </submittedName>
</protein>
<keyword evidence="2" id="KW-0479">Metal-binding</keyword>
<dbReference type="SUPFAM" id="SSF57667">
    <property type="entry name" value="beta-beta-alpha zinc fingers"/>
    <property type="match status" value="7"/>
</dbReference>
<dbReference type="PROSITE" id="PS50157">
    <property type="entry name" value="ZINC_FINGER_C2H2_2"/>
    <property type="match status" value="15"/>
</dbReference>
<evidence type="ECO:0000313" key="12">
    <source>
        <dbReference type="RefSeq" id="XP_032832233.1"/>
    </source>
</evidence>
<feature type="domain" description="C2H2-type" evidence="9">
    <location>
        <begin position="929"/>
        <end position="957"/>
    </location>
</feature>
<dbReference type="GO" id="GO:0005634">
    <property type="term" value="C:nucleus"/>
    <property type="evidence" value="ECO:0007669"/>
    <property type="project" value="UniProtKB-SubCell"/>
</dbReference>
<feature type="domain" description="SET" evidence="10">
    <location>
        <begin position="90"/>
        <end position="204"/>
    </location>
</feature>
<dbReference type="Pfam" id="PF00096">
    <property type="entry name" value="zf-C2H2"/>
    <property type="match status" value="7"/>
</dbReference>
<dbReference type="Pfam" id="PF21549">
    <property type="entry name" value="PRDM2_PR"/>
    <property type="match status" value="1"/>
</dbReference>
<dbReference type="SMART" id="SM00355">
    <property type="entry name" value="ZnF_C2H2"/>
    <property type="match status" value="17"/>
</dbReference>
<dbReference type="RefSeq" id="XP_032832233.1">
    <property type="nucleotide sequence ID" value="XM_032976342.1"/>
</dbReference>
<feature type="domain" description="C2H2-type" evidence="9">
    <location>
        <begin position="661"/>
        <end position="688"/>
    </location>
</feature>
<dbReference type="Pfam" id="PF13894">
    <property type="entry name" value="zf-C2H2_4"/>
    <property type="match status" value="1"/>
</dbReference>
<keyword evidence="11" id="KW-1185">Reference proteome</keyword>